<sequence>MCSIAGRSQVPKKVTVTDLFYLRGMDVVSINIPYLLARYLRLFASGKKHGVMIFEAPGPERQPGVVVGVHEVAEDAHAVDEGTQADPAPVQAPQPPPPPPAKTMPQRLGRLEEEIQGL</sequence>
<dbReference type="Proteomes" id="UP001151760">
    <property type="component" value="Unassembled WGS sequence"/>
</dbReference>
<evidence type="ECO:0000256" key="1">
    <source>
        <dbReference type="SAM" id="MobiDB-lite"/>
    </source>
</evidence>
<proteinExistence type="predicted"/>
<gene>
    <name evidence="2" type="ORF">Tco_0769122</name>
</gene>
<comment type="caution">
    <text evidence="2">The sequence shown here is derived from an EMBL/GenBank/DDBJ whole genome shotgun (WGS) entry which is preliminary data.</text>
</comment>
<dbReference type="EMBL" id="BQNB010011127">
    <property type="protein sequence ID" value="GJS86486.1"/>
    <property type="molecule type" value="Genomic_DNA"/>
</dbReference>
<reference evidence="2" key="1">
    <citation type="journal article" date="2022" name="Int. J. Mol. Sci.">
        <title>Draft Genome of Tanacetum Coccineum: Genomic Comparison of Closely Related Tanacetum-Family Plants.</title>
        <authorList>
            <person name="Yamashiro T."/>
            <person name="Shiraishi A."/>
            <person name="Nakayama K."/>
            <person name="Satake H."/>
        </authorList>
    </citation>
    <scope>NUCLEOTIDE SEQUENCE</scope>
</reference>
<protein>
    <submittedName>
        <fullName evidence="2">Uncharacterized protein</fullName>
    </submittedName>
</protein>
<organism evidence="2 3">
    <name type="scientific">Tanacetum coccineum</name>
    <dbReference type="NCBI Taxonomy" id="301880"/>
    <lineage>
        <taxon>Eukaryota</taxon>
        <taxon>Viridiplantae</taxon>
        <taxon>Streptophyta</taxon>
        <taxon>Embryophyta</taxon>
        <taxon>Tracheophyta</taxon>
        <taxon>Spermatophyta</taxon>
        <taxon>Magnoliopsida</taxon>
        <taxon>eudicotyledons</taxon>
        <taxon>Gunneridae</taxon>
        <taxon>Pentapetalae</taxon>
        <taxon>asterids</taxon>
        <taxon>campanulids</taxon>
        <taxon>Asterales</taxon>
        <taxon>Asteraceae</taxon>
        <taxon>Asteroideae</taxon>
        <taxon>Anthemideae</taxon>
        <taxon>Anthemidinae</taxon>
        <taxon>Tanacetum</taxon>
    </lineage>
</organism>
<reference evidence="2" key="2">
    <citation type="submission" date="2022-01" db="EMBL/GenBank/DDBJ databases">
        <authorList>
            <person name="Yamashiro T."/>
            <person name="Shiraishi A."/>
            <person name="Satake H."/>
            <person name="Nakayama K."/>
        </authorList>
    </citation>
    <scope>NUCLEOTIDE SEQUENCE</scope>
</reference>
<evidence type="ECO:0000313" key="3">
    <source>
        <dbReference type="Proteomes" id="UP001151760"/>
    </source>
</evidence>
<evidence type="ECO:0000313" key="2">
    <source>
        <dbReference type="EMBL" id="GJS86486.1"/>
    </source>
</evidence>
<accession>A0ABQ4ZA95</accession>
<feature type="region of interest" description="Disordered" evidence="1">
    <location>
        <begin position="76"/>
        <end position="105"/>
    </location>
</feature>
<keyword evidence="3" id="KW-1185">Reference proteome</keyword>
<name>A0ABQ4ZA95_9ASTR</name>
<feature type="compositionally biased region" description="Pro residues" evidence="1">
    <location>
        <begin position="90"/>
        <end position="102"/>
    </location>
</feature>